<dbReference type="GO" id="GO:0003723">
    <property type="term" value="F:RNA binding"/>
    <property type="evidence" value="ECO:0007669"/>
    <property type="project" value="InterPro"/>
</dbReference>
<sequence>MAAFQLITSRDNPLLQRLRKLAADPGAYRKLGEVWLEGDHLCSACLAHGAEVPLAVIADTAWTGPEGRALRDDAQADRLSMLARQAAKVVIVAEALWKTFTGLESPARLGFVLGYQGAGEIRPGLPTVVLDRLQDAGNVGTILRAASALGAAQVVALKGSAALWSAKVLRAAMGAHWGLHLVENATMDDLAALEVPLVATSSHADHSLPQAPLPDPCAWVLGHEGQGVAPELMRRCAMTVSIPQPGGEESLNVAMAASICLYESLRRRPLVPGM</sequence>
<evidence type="ECO:0000259" key="3">
    <source>
        <dbReference type="Pfam" id="PF00588"/>
    </source>
</evidence>
<evidence type="ECO:0000313" key="5">
    <source>
        <dbReference type="Proteomes" id="UP000269265"/>
    </source>
</evidence>
<dbReference type="Gene3D" id="3.40.1280.10">
    <property type="match status" value="1"/>
</dbReference>
<dbReference type="InterPro" id="IPR051259">
    <property type="entry name" value="rRNA_Methyltransferase"/>
</dbReference>
<dbReference type="AlphaFoldDB" id="A0A3R8S224"/>
<dbReference type="EMBL" id="RSED01000011">
    <property type="protein sequence ID" value="RRS03589.1"/>
    <property type="molecule type" value="Genomic_DNA"/>
</dbReference>
<keyword evidence="5" id="KW-1185">Reference proteome</keyword>
<keyword evidence="2 4" id="KW-0808">Transferase</keyword>
<comment type="caution">
    <text evidence="4">The sequence shown here is derived from an EMBL/GenBank/DDBJ whole genome shotgun (WGS) entry which is preliminary data.</text>
</comment>
<dbReference type="InterPro" id="IPR029064">
    <property type="entry name" value="Ribosomal_eL30-like_sf"/>
</dbReference>
<name>A0A3R8S224_9BURK</name>
<accession>A0A3R8S224</accession>
<dbReference type="PANTHER" id="PTHR43191">
    <property type="entry name" value="RRNA METHYLTRANSFERASE 3"/>
    <property type="match status" value="1"/>
</dbReference>
<evidence type="ECO:0000256" key="1">
    <source>
        <dbReference type="ARBA" id="ARBA00022603"/>
    </source>
</evidence>
<dbReference type="GO" id="GO:0032259">
    <property type="term" value="P:methylation"/>
    <property type="evidence" value="ECO:0007669"/>
    <property type="project" value="UniProtKB-KW"/>
</dbReference>
<gene>
    <name evidence="4" type="ORF">EIP75_15225</name>
</gene>
<organism evidence="4 5">
    <name type="scientific">Aquabacterium soli</name>
    <dbReference type="NCBI Taxonomy" id="2493092"/>
    <lineage>
        <taxon>Bacteria</taxon>
        <taxon>Pseudomonadati</taxon>
        <taxon>Pseudomonadota</taxon>
        <taxon>Betaproteobacteria</taxon>
        <taxon>Burkholderiales</taxon>
        <taxon>Aquabacterium</taxon>
    </lineage>
</organism>
<dbReference type="OrthoDB" id="9794400at2"/>
<dbReference type="InterPro" id="IPR029028">
    <property type="entry name" value="Alpha/beta_knot_MTases"/>
</dbReference>
<dbReference type="Gene3D" id="3.30.1330.30">
    <property type="match status" value="1"/>
</dbReference>
<dbReference type="GO" id="GO:0008173">
    <property type="term" value="F:RNA methyltransferase activity"/>
    <property type="evidence" value="ECO:0007669"/>
    <property type="project" value="InterPro"/>
</dbReference>
<dbReference type="CDD" id="cd18095">
    <property type="entry name" value="SpoU-like_rRNA-MTase"/>
    <property type="match status" value="1"/>
</dbReference>
<reference evidence="4 5" key="1">
    <citation type="submission" date="2018-12" db="EMBL/GenBank/DDBJ databases">
        <title>The whole draft genome of Aquabacterium sp. SJQ9.</title>
        <authorList>
            <person name="Sun L."/>
            <person name="Gao X."/>
            <person name="Chen W."/>
            <person name="Huang K."/>
        </authorList>
    </citation>
    <scope>NUCLEOTIDE SEQUENCE [LARGE SCALE GENOMIC DNA]</scope>
    <source>
        <strain evidence="4 5">SJQ9</strain>
    </source>
</reference>
<dbReference type="InterPro" id="IPR001537">
    <property type="entry name" value="SpoU_MeTrfase"/>
</dbReference>
<dbReference type="SUPFAM" id="SSF55315">
    <property type="entry name" value="L30e-like"/>
    <property type="match status" value="1"/>
</dbReference>
<feature type="domain" description="tRNA/rRNA methyltransferase SpoU type" evidence="3">
    <location>
        <begin position="127"/>
        <end position="262"/>
    </location>
</feature>
<dbReference type="PANTHER" id="PTHR43191:SF2">
    <property type="entry name" value="RRNA METHYLTRANSFERASE 3, MITOCHONDRIAL"/>
    <property type="match status" value="1"/>
</dbReference>
<dbReference type="SUPFAM" id="SSF75217">
    <property type="entry name" value="alpha/beta knot"/>
    <property type="match status" value="1"/>
</dbReference>
<dbReference type="RefSeq" id="WP_125244120.1">
    <property type="nucleotide sequence ID" value="NZ_RSED01000011.1"/>
</dbReference>
<evidence type="ECO:0000313" key="4">
    <source>
        <dbReference type="EMBL" id="RRS03589.1"/>
    </source>
</evidence>
<dbReference type="Pfam" id="PF00588">
    <property type="entry name" value="SpoU_methylase"/>
    <property type="match status" value="1"/>
</dbReference>
<keyword evidence="1 4" id="KW-0489">Methyltransferase</keyword>
<dbReference type="Proteomes" id="UP000269265">
    <property type="component" value="Unassembled WGS sequence"/>
</dbReference>
<proteinExistence type="predicted"/>
<dbReference type="InterPro" id="IPR029026">
    <property type="entry name" value="tRNA_m1G_MTases_N"/>
</dbReference>
<protein>
    <submittedName>
        <fullName evidence="4">RNA methyltransferase</fullName>
    </submittedName>
</protein>
<evidence type="ECO:0000256" key="2">
    <source>
        <dbReference type="ARBA" id="ARBA00022679"/>
    </source>
</evidence>
<dbReference type="GO" id="GO:0006396">
    <property type="term" value="P:RNA processing"/>
    <property type="evidence" value="ECO:0007669"/>
    <property type="project" value="InterPro"/>
</dbReference>